<dbReference type="PANTHER" id="PTHR38031:SF1">
    <property type="entry name" value="SULFUR CARRIER PROTEIN CYSO"/>
    <property type="match status" value="1"/>
</dbReference>
<dbReference type="OrthoDB" id="9156098at2"/>
<dbReference type="EMBL" id="WBMT01000008">
    <property type="protein sequence ID" value="KAB2348041.1"/>
    <property type="molecule type" value="Genomic_DNA"/>
</dbReference>
<dbReference type="RefSeq" id="WP_151561740.1">
    <property type="nucleotide sequence ID" value="NZ_WBMT01000008.1"/>
</dbReference>
<keyword evidence="3" id="KW-1185">Reference proteome</keyword>
<organism evidence="2 3">
    <name type="scientific">Actinomadura rudentiformis</name>
    <dbReference type="NCBI Taxonomy" id="359158"/>
    <lineage>
        <taxon>Bacteria</taxon>
        <taxon>Bacillati</taxon>
        <taxon>Actinomycetota</taxon>
        <taxon>Actinomycetes</taxon>
        <taxon>Streptosporangiales</taxon>
        <taxon>Thermomonosporaceae</taxon>
        <taxon>Actinomadura</taxon>
    </lineage>
</organism>
<dbReference type="InterPro" id="IPR016155">
    <property type="entry name" value="Mopterin_synth/thiamin_S_b"/>
</dbReference>
<evidence type="ECO:0000313" key="2">
    <source>
        <dbReference type="EMBL" id="KAB2348041.1"/>
    </source>
</evidence>
<dbReference type="PANTHER" id="PTHR38031">
    <property type="entry name" value="SULFUR CARRIER PROTEIN SLR0821-RELATED"/>
    <property type="match status" value="1"/>
</dbReference>
<evidence type="ECO:0000313" key="3">
    <source>
        <dbReference type="Proteomes" id="UP000468735"/>
    </source>
</evidence>
<protein>
    <submittedName>
        <fullName evidence="2">MoaD/ThiS family protein</fullName>
    </submittedName>
</protein>
<comment type="caution">
    <text evidence="2">The sequence shown here is derived from an EMBL/GenBank/DDBJ whole genome shotgun (WGS) entry which is preliminary data.</text>
</comment>
<sequence>MSTVSVRIPTILRTYTGGEAEVKAEGENLRAVVADLDAGYAGIAARILDDNGKIRRFVNVYVGDEDVRFADGLDTPTPEGSQISIIPAVAGG</sequence>
<reference evidence="2 3" key="1">
    <citation type="submission" date="2019-09" db="EMBL/GenBank/DDBJ databases">
        <title>Actinomadura physcomitrii sp. nov., a novel actinomycete isolated from moss [Physcomitrium sphaericum (Ludw) Fuernr].</title>
        <authorList>
            <person name="Zhuang X."/>
            <person name="Liu C."/>
        </authorList>
    </citation>
    <scope>NUCLEOTIDE SEQUENCE [LARGE SCALE GENOMIC DNA]</scope>
    <source>
        <strain evidence="2 3">HMC1</strain>
    </source>
</reference>
<dbReference type="InterPro" id="IPR052045">
    <property type="entry name" value="Sulfur_Carrier/Prot_Modifier"/>
</dbReference>
<dbReference type="Gene3D" id="3.10.20.30">
    <property type="match status" value="1"/>
</dbReference>
<dbReference type="AlphaFoldDB" id="A0A6H9YRZ5"/>
<dbReference type="SUPFAM" id="SSF54285">
    <property type="entry name" value="MoaD/ThiS"/>
    <property type="match status" value="1"/>
</dbReference>
<dbReference type="Pfam" id="PF02597">
    <property type="entry name" value="ThiS"/>
    <property type="match status" value="1"/>
</dbReference>
<evidence type="ECO:0000256" key="1">
    <source>
        <dbReference type="SAM" id="MobiDB-lite"/>
    </source>
</evidence>
<accession>A0A6H9YRZ5</accession>
<name>A0A6H9YRZ5_9ACTN</name>
<dbReference type="InterPro" id="IPR012675">
    <property type="entry name" value="Beta-grasp_dom_sf"/>
</dbReference>
<dbReference type="InterPro" id="IPR003749">
    <property type="entry name" value="ThiS/MoaD-like"/>
</dbReference>
<dbReference type="Proteomes" id="UP000468735">
    <property type="component" value="Unassembled WGS sequence"/>
</dbReference>
<feature type="region of interest" description="Disordered" evidence="1">
    <location>
        <begin position="72"/>
        <end position="92"/>
    </location>
</feature>
<proteinExistence type="predicted"/>
<gene>
    <name evidence="2" type="ORF">F8566_19445</name>
</gene>